<name>A0A0C3HBG9_OIDMZ</name>
<reference evidence="2 3" key="1">
    <citation type="submission" date="2014-04" db="EMBL/GenBank/DDBJ databases">
        <authorList>
            <consortium name="DOE Joint Genome Institute"/>
            <person name="Kuo A."/>
            <person name="Martino E."/>
            <person name="Perotto S."/>
            <person name="Kohler A."/>
            <person name="Nagy L.G."/>
            <person name="Floudas D."/>
            <person name="Copeland A."/>
            <person name="Barry K.W."/>
            <person name="Cichocki N."/>
            <person name="Veneault-Fourrey C."/>
            <person name="LaButti K."/>
            <person name="Lindquist E.A."/>
            <person name="Lipzen A."/>
            <person name="Lundell T."/>
            <person name="Morin E."/>
            <person name="Murat C."/>
            <person name="Sun H."/>
            <person name="Tunlid A."/>
            <person name="Henrissat B."/>
            <person name="Grigoriev I.V."/>
            <person name="Hibbett D.S."/>
            <person name="Martin F."/>
            <person name="Nordberg H.P."/>
            <person name="Cantor M.N."/>
            <person name="Hua S.X."/>
        </authorList>
    </citation>
    <scope>NUCLEOTIDE SEQUENCE [LARGE SCALE GENOMIC DNA]</scope>
    <source>
        <strain evidence="2 3">Zn</strain>
    </source>
</reference>
<keyword evidence="1" id="KW-0175">Coiled coil</keyword>
<dbReference type="OrthoDB" id="5328813at2759"/>
<accession>A0A0C3HBG9</accession>
<reference evidence="3" key="2">
    <citation type="submission" date="2015-01" db="EMBL/GenBank/DDBJ databases">
        <title>Evolutionary Origins and Diversification of the Mycorrhizal Mutualists.</title>
        <authorList>
            <consortium name="DOE Joint Genome Institute"/>
            <consortium name="Mycorrhizal Genomics Consortium"/>
            <person name="Kohler A."/>
            <person name="Kuo A."/>
            <person name="Nagy L.G."/>
            <person name="Floudas D."/>
            <person name="Copeland A."/>
            <person name="Barry K.W."/>
            <person name="Cichocki N."/>
            <person name="Veneault-Fourrey C."/>
            <person name="LaButti K."/>
            <person name="Lindquist E.A."/>
            <person name="Lipzen A."/>
            <person name="Lundell T."/>
            <person name="Morin E."/>
            <person name="Murat C."/>
            <person name="Riley R."/>
            <person name="Ohm R."/>
            <person name="Sun H."/>
            <person name="Tunlid A."/>
            <person name="Henrissat B."/>
            <person name="Grigoriev I.V."/>
            <person name="Hibbett D.S."/>
            <person name="Martin F."/>
        </authorList>
    </citation>
    <scope>NUCLEOTIDE SEQUENCE [LARGE SCALE GENOMIC DNA]</scope>
    <source>
        <strain evidence="3">Zn</strain>
    </source>
</reference>
<protein>
    <submittedName>
        <fullName evidence="2">Uncharacterized protein</fullName>
    </submittedName>
</protein>
<proteinExistence type="predicted"/>
<dbReference type="Proteomes" id="UP000054321">
    <property type="component" value="Unassembled WGS sequence"/>
</dbReference>
<organism evidence="2 3">
    <name type="scientific">Oidiodendron maius (strain Zn)</name>
    <dbReference type="NCBI Taxonomy" id="913774"/>
    <lineage>
        <taxon>Eukaryota</taxon>
        <taxon>Fungi</taxon>
        <taxon>Dikarya</taxon>
        <taxon>Ascomycota</taxon>
        <taxon>Pezizomycotina</taxon>
        <taxon>Leotiomycetes</taxon>
        <taxon>Leotiomycetes incertae sedis</taxon>
        <taxon>Myxotrichaceae</taxon>
        <taxon>Oidiodendron</taxon>
    </lineage>
</organism>
<dbReference type="STRING" id="913774.A0A0C3HBG9"/>
<sequence length="369" mass="42081">MRDEKRQEESETAAHWQQKYSSLYKTYLNTDTDLRLLRQEANSVQKGREDRDRDYKTTISTLMQEREGFREAYNLAMGEKNVKDLAIKELQSQIKELQSQVWGLKNFVSTSSKMDEQVTDEFFAEQMQRLGNSLQNWVITNFRRVKLDTEKASEEMKAQLLHLVPTYEALAATSKVHLIQSIVSRLFVNSVFEEYFVGLPKEQADELKNVERYLGSFGSTESMNQWRSTTLALLRKEAPQKLQNQTAAVVEAAVVQVNSILSSISDAQSSDLRDQSLRALINSSIDLSRLLRVQKAIFTVIMPSIEGHQRTMFDVESMEDIGGEDEDTLHEREIRCVTFPGIAKSGDENGGSSHLRNIVAKIRVLCAPD</sequence>
<evidence type="ECO:0000256" key="1">
    <source>
        <dbReference type="SAM" id="Coils"/>
    </source>
</evidence>
<dbReference type="EMBL" id="KN832871">
    <property type="protein sequence ID" value="KIN05576.1"/>
    <property type="molecule type" value="Genomic_DNA"/>
</dbReference>
<gene>
    <name evidence="2" type="ORF">OIDMADRAFT_112082</name>
</gene>
<dbReference type="AlphaFoldDB" id="A0A0C3HBG9"/>
<dbReference type="InParanoid" id="A0A0C3HBG9"/>
<evidence type="ECO:0000313" key="2">
    <source>
        <dbReference type="EMBL" id="KIN05576.1"/>
    </source>
</evidence>
<evidence type="ECO:0000313" key="3">
    <source>
        <dbReference type="Proteomes" id="UP000054321"/>
    </source>
</evidence>
<keyword evidence="3" id="KW-1185">Reference proteome</keyword>
<dbReference type="HOGENOM" id="CLU_019744_2_0_1"/>
<feature type="coiled-coil region" evidence="1">
    <location>
        <begin position="80"/>
        <end position="107"/>
    </location>
</feature>